<evidence type="ECO:0000256" key="1">
    <source>
        <dbReference type="SAM" id="MobiDB-lite"/>
    </source>
</evidence>
<dbReference type="InterPro" id="IPR036879">
    <property type="entry name" value="TF_MADSbox_sf"/>
</dbReference>
<feature type="region of interest" description="Disordered" evidence="1">
    <location>
        <begin position="91"/>
        <end position="160"/>
    </location>
</feature>
<evidence type="ECO:0000313" key="2">
    <source>
        <dbReference type="EMBL" id="KAI7838489.1"/>
    </source>
</evidence>
<dbReference type="SUPFAM" id="SSF55455">
    <property type="entry name" value="SRF-like"/>
    <property type="match status" value="1"/>
</dbReference>
<accession>A0AAD5GZM2</accession>
<protein>
    <recommendedName>
        <fullName evidence="4">MADS-box domain-containing protein</fullName>
    </recommendedName>
</protein>
<evidence type="ECO:0000313" key="3">
    <source>
        <dbReference type="Proteomes" id="UP001205105"/>
    </source>
</evidence>
<feature type="compositionally biased region" description="Acidic residues" evidence="1">
    <location>
        <begin position="139"/>
        <end position="152"/>
    </location>
</feature>
<keyword evidence="3" id="KW-1185">Reference proteome</keyword>
<proteinExistence type="predicted"/>
<gene>
    <name evidence="2" type="ORF">COHA_007751</name>
</gene>
<dbReference type="Gene3D" id="3.40.1810.10">
    <property type="entry name" value="Transcription factor, MADS-box"/>
    <property type="match status" value="1"/>
</dbReference>
<dbReference type="GO" id="GO:0003677">
    <property type="term" value="F:DNA binding"/>
    <property type="evidence" value="ECO:0007669"/>
    <property type="project" value="InterPro"/>
</dbReference>
<dbReference type="GO" id="GO:0046983">
    <property type="term" value="F:protein dimerization activity"/>
    <property type="evidence" value="ECO:0007669"/>
    <property type="project" value="InterPro"/>
</dbReference>
<reference evidence="2" key="1">
    <citation type="submission" date="2020-11" db="EMBL/GenBank/DDBJ databases">
        <title>Chlorella ohadii genome sequencing and assembly.</title>
        <authorList>
            <person name="Murik O."/>
            <person name="Treves H."/>
            <person name="Kedem I."/>
            <person name="Shotland Y."/>
            <person name="Kaplan A."/>
        </authorList>
    </citation>
    <scope>NUCLEOTIDE SEQUENCE</scope>
    <source>
        <strain evidence="2">1</strain>
    </source>
</reference>
<organism evidence="2 3">
    <name type="scientific">Chlorella ohadii</name>
    <dbReference type="NCBI Taxonomy" id="2649997"/>
    <lineage>
        <taxon>Eukaryota</taxon>
        <taxon>Viridiplantae</taxon>
        <taxon>Chlorophyta</taxon>
        <taxon>core chlorophytes</taxon>
        <taxon>Trebouxiophyceae</taxon>
        <taxon>Chlorellales</taxon>
        <taxon>Chlorellaceae</taxon>
        <taxon>Chlorella clade</taxon>
        <taxon>Chlorella</taxon>
    </lineage>
</organism>
<dbReference type="AlphaFoldDB" id="A0AAD5GZM2"/>
<dbReference type="Proteomes" id="UP001205105">
    <property type="component" value="Unassembled WGS sequence"/>
</dbReference>
<feature type="region of interest" description="Disordered" evidence="1">
    <location>
        <begin position="206"/>
        <end position="228"/>
    </location>
</feature>
<comment type="caution">
    <text evidence="2">The sequence shown here is derived from an EMBL/GenBank/DDBJ whole genome shotgun (WGS) entry which is preliminary data.</text>
</comment>
<evidence type="ECO:0008006" key="4">
    <source>
        <dbReference type="Google" id="ProtNLM"/>
    </source>
</evidence>
<sequence length="228" mass="24930">MELSVLADCDVALLIFHGNTGKLTQYSSAPMGGLLQRFAHACGRPHETYTNEDLYSHHVLARLASDAEEAAGAGTQRTRTLPSFWAAKAALERQRQRGPRRHKGGEQAGGEEGEGEEPQLRRKRARTAAERGEVSVDGMEVDQSEGEQEEESLSNFSELDRHAATLAQLADESGAQLTPRSRAAYGRIEREFDRLIARAREEMETAEALAAAADEPEGESGDAHAMRM</sequence>
<dbReference type="EMBL" id="JADXDR010000125">
    <property type="protein sequence ID" value="KAI7838489.1"/>
    <property type="molecule type" value="Genomic_DNA"/>
</dbReference>
<name>A0AAD5GZM2_9CHLO</name>